<sequence length="62" mass="7054">MAAISARICSAVWAEIKIGKTKIDVTTIKTIKFSKYFFIRDLLNPNFKIQIISNQAQNPKLI</sequence>
<protein>
    <submittedName>
        <fullName evidence="1">Uncharacterized protein</fullName>
    </submittedName>
</protein>
<dbReference type="EMBL" id="MHMW01000009">
    <property type="protein sequence ID" value="OGZ34448.1"/>
    <property type="molecule type" value="Genomic_DNA"/>
</dbReference>
<dbReference type="AlphaFoldDB" id="A0A1G2FA17"/>
<name>A0A1G2FA17_9BACT</name>
<reference evidence="1 2" key="1">
    <citation type="journal article" date="2016" name="Nat. Commun.">
        <title>Thousands of microbial genomes shed light on interconnected biogeochemical processes in an aquifer system.</title>
        <authorList>
            <person name="Anantharaman K."/>
            <person name="Brown C.T."/>
            <person name="Hug L.A."/>
            <person name="Sharon I."/>
            <person name="Castelle C.J."/>
            <person name="Probst A.J."/>
            <person name="Thomas B.C."/>
            <person name="Singh A."/>
            <person name="Wilkins M.J."/>
            <person name="Karaoz U."/>
            <person name="Brodie E.L."/>
            <person name="Williams K.H."/>
            <person name="Hubbard S.S."/>
            <person name="Banfield J.F."/>
        </authorList>
    </citation>
    <scope>NUCLEOTIDE SEQUENCE [LARGE SCALE GENOMIC DNA]</scope>
</reference>
<evidence type="ECO:0000313" key="2">
    <source>
        <dbReference type="Proteomes" id="UP000179099"/>
    </source>
</evidence>
<organism evidence="1 2">
    <name type="scientific">Candidatus Portnoybacteria bacterium RBG_19FT_COMBO_36_7</name>
    <dbReference type="NCBI Taxonomy" id="1801992"/>
    <lineage>
        <taxon>Bacteria</taxon>
        <taxon>Candidatus Portnoyibacteriota</taxon>
    </lineage>
</organism>
<comment type="caution">
    <text evidence="1">The sequence shown here is derived from an EMBL/GenBank/DDBJ whole genome shotgun (WGS) entry which is preliminary data.</text>
</comment>
<proteinExistence type="predicted"/>
<gene>
    <name evidence="1" type="ORF">A2Y98_03930</name>
</gene>
<dbReference type="Proteomes" id="UP000179099">
    <property type="component" value="Unassembled WGS sequence"/>
</dbReference>
<accession>A0A1G2FA17</accession>
<evidence type="ECO:0000313" key="1">
    <source>
        <dbReference type="EMBL" id="OGZ34448.1"/>
    </source>
</evidence>